<keyword evidence="1" id="KW-0732">Signal</keyword>
<evidence type="ECO:0000256" key="1">
    <source>
        <dbReference type="SAM" id="SignalP"/>
    </source>
</evidence>
<keyword evidence="3" id="KW-1185">Reference proteome</keyword>
<evidence type="ECO:0000313" key="3">
    <source>
        <dbReference type="Proteomes" id="UP000184226"/>
    </source>
</evidence>
<protein>
    <recommendedName>
        <fullName evidence="4">Secreted protein</fullName>
    </recommendedName>
</protein>
<reference evidence="2 3" key="1">
    <citation type="submission" date="2016-11" db="EMBL/GenBank/DDBJ databases">
        <authorList>
            <person name="Jaros S."/>
            <person name="Januszkiewicz K."/>
            <person name="Wedrychowicz H."/>
        </authorList>
    </citation>
    <scope>NUCLEOTIDE SEQUENCE [LARGE SCALE GENOMIC DNA]</scope>
    <source>
        <strain evidence="2 3">CGMCC 1.10190</strain>
    </source>
</reference>
<organism evidence="2 3">
    <name type="scientific">Pollutimonas bauzanensis</name>
    <dbReference type="NCBI Taxonomy" id="658167"/>
    <lineage>
        <taxon>Bacteria</taxon>
        <taxon>Pseudomonadati</taxon>
        <taxon>Pseudomonadota</taxon>
        <taxon>Betaproteobacteria</taxon>
        <taxon>Burkholderiales</taxon>
        <taxon>Alcaligenaceae</taxon>
        <taxon>Pollutimonas</taxon>
    </lineage>
</organism>
<evidence type="ECO:0008006" key="4">
    <source>
        <dbReference type="Google" id="ProtNLM"/>
    </source>
</evidence>
<name>A0A1M5ZWU5_9BURK</name>
<dbReference type="AlphaFoldDB" id="A0A1M5ZWU5"/>
<accession>A0A1M5ZWU5</accession>
<gene>
    <name evidence="2" type="ORF">SAMN04488135_1203</name>
</gene>
<sequence length="202" mass="20951">MKLRQLTLVATVLAAAGIGSSALAGTPGITGKYSGTYDPLEIYNLEGSPPGPVLKGLGNAPGTWEFDFNNRCATFSNGTVNAQPPLVGSFGYTVGNYFRGASATFPIDDHGDGYYTVYYRFQANNPGFGNPFGFVSSTLEVTQAGGPTGPLTIATIDHEATATGADGVVGTSIPAGYGFPYLAERNWQGTAYLDPAVSITCP</sequence>
<feature type="signal peptide" evidence="1">
    <location>
        <begin position="1"/>
        <end position="24"/>
    </location>
</feature>
<feature type="chain" id="PRO_5012070452" description="Secreted protein" evidence="1">
    <location>
        <begin position="25"/>
        <end position="202"/>
    </location>
</feature>
<dbReference type="RefSeq" id="WP_073109090.1">
    <property type="nucleotide sequence ID" value="NZ_FQXE01000020.1"/>
</dbReference>
<proteinExistence type="predicted"/>
<dbReference type="EMBL" id="FQXE01000020">
    <property type="protein sequence ID" value="SHI28682.1"/>
    <property type="molecule type" value="Genomic_DNA"/>
</dbReference>
<dbReference type="Proteomes" id="UP000184226">
    <property type="component" value="Unassembled WGS sequence"/>
</dbReference>
<evidence type="ECO:0000313" key="2">
    <source>
        <dbReference type="EMBL" id="SHI28682.1"/>
    </source>
</evidence>